<dbReference type="GO" id="GO:0006631">
    <property type="term" value="P:fatty acid metabolic process"/>
    <property type="evidence" value="ECO:0007669"/>
    <property type="project" value="TreeGrafter"/>
</dbReference>
<dbReference type="STRING" id="1340429.A0A2G4SHJ3"/>
<evidence type="ECO:0000313" key="4">
    <source>
        <dbReference type="Proteomes" id="UP000242254"/>
    </source>
</evidence>
<evidence type="ECO:0000259" key="2">
    <source>
        <dbReference type="PROSITE" id="PS51228"/>
    </source>
</evidence>
<protein>
    <submittedName>
        <fullName evidence="3">Acyl-CoA binding protein</fullName>
    </submittedName>
</protein>
<dbReference type="PANTHER" id="PTHR23310">
    <property type="entry name" value="ACYL-COA-BINDING PROTEIN, ACBP"/>
    <property type="match status" value="1"/>
</dbReference>
<dbReference type="GO" id="GO:0000062">
    <property type="term" value="F:fatty-acyl-CoA binding"/>
    <property type="evidence" value="ECO:0007669"/>
    <property type="project" value="InterPro"/>
</dbReference>
<dbReference type="PANTHER" id="PTHR23310:SF133">
    <property type="entry name" value="COA BINDING PROTEIN, PUTATIVE (AFU_ORTHOLOGUE AFUA_1G12300)-RELATED"/>
    <property type="match status" value="1"/>
</dbReference>
<dbReference type="AlphaFoldDB" id="A0A2G4SHJ3"/>
<dbReference type="InterPro" id="IPR014352">
    <property type="entry name" value="FERM/acyl-CoA-bd_prot_sf"/>
</dbReference>
<proteinExistence type="predicted"/>
<gene>
    <name evidence="3" type="ORF">RHIMIDRAFT_208816</name>
</gene>
<dbReference type="PROSITE" id="PS51228">
    <property type="entry name" value="ACB_2"/>
    <property type="match status" value="1"/>
</dbReference>
<sequence length="113" mass="12803">MSAINSSSTFAIQLKFSRALSIVRSIPPEMVELQPTVADKLQFYGLYKQAVHGDINMPRPSSKQAVEYAKWKAWYKMKGMSPLEAQKLYVDSLIQLLTEVSYTDTKDRIGVID</sequence>
<evidence type="ECO:0000313" key="3">
    <source>
        <dbReference type="EMBL" id="PHZ07856.1"/>
    </source>
</evidence>
<dbReference type="GeneID" id="35438079"/>
<keyword evidence="4" id="KW-1185">Reference proteome</keyword>
<organism evidence="3 4">
    <name type="scientific">Rhizopus microsporus ATCC 52813</name>
    <dbReference type="NCBI Taxonomy" id="1340429"/>
    <lineage>
        <taxon>Eukaryota</taxon>
        <taxon>Fungi</taxon>
        <taxon>Fungi incertae sedis</taxon>
        <taxon>Mucoromycota</taxon>
        <taxon>Mucoromycotina</taxon>
        <taxon>Mucoromycetes</taxon>
        <taxon>Mucorales</taxon>
        <taxon>Mucorineae</taxon>
        <taxon>Rhizopodaceae</taxon>
        <taxon>Rhizopus</taxon>
    </lineage>
</organism>
<keyword evidence="1" id="KW-0446">Lipid-binding</keyword>
<dbReference type="RefSeq" id="XP_023461564.1">
    <property type="nucleotide sequence ID" value="XM_023607089.1"/>
</dbReference>
<accession>A0A2G4SHJ3</accession>
<dbReference type="InterPro" id="IPR035984">
    <property type="entry name" value="Acyl-CoA-binding_sf"/>
</dbReference>
<dbReference type="InterPro" id="IPR000582">
    <property type="entry name" value="Acyl-CoA-binding_protein"/>
</dbReference>
<dbReference type="Gene3D" id="1.20.80.10">
    <property type="match status" value="1"/>
</dbReference>
<evidence type="ECO:0000256" key="1">
    <source>
        <dbReference type="ARBA" id="ARBA00023121"/>
    </source>
</evidence>
<reference evidence="3 4" key="1">
    <citation type="journal article" date="2016" name="Proc. Natl. Acad. Sci. U.S.A.">
        <title>Lipid metabolic changes in an early divergent fungus govern the establishment of a mutualistic symbiosis with endobacteria.</title>
        <authorList>
            <person name="Lastovetsky O.A."/>
            <person name="Gaspar M.L."/>
            <person name="Mondo S.J."/>
            <person name="LaButti K.M."/>
            <person name="Sandor L."/>
            <person name="Grigoriev I.V."/>
            <person name="Henry S.A."/>
            <person name="Pawlowska T.E."/>
        </authorList>
    </citation>
    <scope>NUCLEOTIDE SEQUENCE [LARGE SCALE GENOMIC DNA]</scope>
    <source>
        <strain evidence="3 4">ATCC 52813</strain>
    </source>
</reference>
<feature type="domain" description="ACB" evidence="2">
    <location>
        <begin position="12"/>
        <end position="102"/>
    </location>
</feature>
<dbReference type="Pfam" id="PF00887">
    <property type="entry name" value="ACBP"/>
    <property type="match status" value="1"/>
</dbReference>
<dbReference type="Proteomes" id="UP000242254">
    <property type="component" value="Unassembled WGS sequence"/>
</dbReference>
<dbReference type="SUPFAM" id="SSF47027">
    <property type="entry name" value="Acyl-CoA binding protein"/>
    <property type="match status" value="1"/>
</dbReference>
<name>A0A2G4SHJ3_RHIZD</name>
<dbReference type="EMBL" id="KZ303870">
    <property type="protein sequence ID" value="PHZ07856.1"/>
    <property type="molecule type" value="Genomic_DNA"/>
</dbReference>